<comment type="caution">
    <text evidence="3">The sequence shown here is derived from an EMBL/GenBank/DDBJ whole genome shotgun (WGS) entry which is preliminary data.</text>
</comment>
<protein>
    <recommendedName>
        <fullName evidence="2">Rhodanese domain-containing protein</fullName>
    </recommendedName>
</protein>
<name>A0A9W4UGX8_9PLEO</name>
<dbReference type="PROSITE" id="PS50206">
    <property type="entry name" value="RHODANESE_3"/>
    <property type="match status" value="1"/>
</dbReference>
<feature type="domain" description="Rhodanese" evidence="2">
    <location>
        <begin position="82"/>
        <end position="183"/>
    </location>
</feature>
<feature type="compositionally biased region" description="Polar residues" evidence="1">
    <location>
        <begin position="217"/>
        <end position="229"/>
    </location>
</feature>
<dbReference type="PANTHER" id="PTHR44086">
    <property type="entry name" value="THIOSULFATE SULFURTRANSFERASE RDL2, MITOCHONDRIAL-RELATED"/>
    <property type="match status" value="1"/>
</dbReference>
<dbReference type="Proteomes" id="UP001152607">
    <property type="component" value="Unassembled WGS sequence"/>
</dbReference>
<keyword evidence="4" id="KW-1185">Reference proteome</keyword>
<dbReference type="InterPro" id="IPR036873">
    <property type="entry name" value="Rhodanese-like_dom_sf"/>
</dbReference>
<reference evidence="3" key="1">
    <citation type="submission" date="2023-01" db="EMBL/GenBank/DDBJ databases">
        <authorList>
            <person name="Van Ghelder C."/>
            <person name="Rancurel C."/>
        </authorList>
    </citation>
    <scope>NUCLEOTIDE SEQUENCE</scope>
    <source>
        <strain evidence="3">CNCM I-4278</strain>
    </source>
</reference>
<evidence type="ECO:0000313" key="4">
    <source>
        <dbReference type="Proteomes" id="UP001152607"/>
    </source>
</evidence>
<dbReference type="OrthoDB" id="566238at2759"/>
<dbReference type="Gene3D" id="3.40.250.10">
    <property type="entry name" value="Rhodanese-like domain"/>
    <property type="match status" value="1"/>
</dbReference>
<dbReference type="EMBL" id="CAOQHR010000004">
    <property type="protein sequence ID" value="CAI6334093.1"/>
    <property type="molecule type" value="Genomic_DNA"/>
</dbReference>
<dbReference type="InterPro" id="IPR001763">
    <property type="entry name" value="Rhodanese-like_dom"/>
</dbReference>
<dbReference type="GO" id="GO:0005739">
    <property type="term" value="C:mitochondrion"/>
    <property type="evidence" value="ECO:0007669"/>
    <property type="project" value="TreeGrafter"/>
</dbReference>
<sequence length="229" mass="25030">MAASKRMFQLVPRVLSAPAVQSSALRQCARTPIASITTGRSHVVKPVCSVALQQSRWHSAFPSNKKSKVYQFEDVISILETPANSTLLIDVREPHEFEANTIPTSLNIPVTTQPDALLLSEEDFLDRFGWVKPPLHKEVVFFCKAGVRSSAAAQLAKQAGYENVGEYRGSWLDWERRGGPGTRSPPSPGGMGEPSGGIKEHDIEAISDVDPNLKKTPASQSNKSGEYEM</sequence>
<feature type="region of interest" description="Disordered" evidence="1">
    <location>
        <begin position="172"/>
        <end position="229"/>
    </location>
</feature>
<dbReference type="PANTHER" id="PTHR44086:SF10">
    <property type="entry name" value="THIOSULFATE SULFURTRANSFERASE_RHODANESE-LIKE DOMAIN-CONTAINING PROTEIN 3"/>
    <property type="match status" value="1"/>
</dbReference>
<dbReference type="Pfam" id="PF00581">
    <property type="entry name" value="Rhodanese"/>
    <property type="match status" value="1"/>
</dbReference>
<gene>
    <name evidence="3" type="ORF">PDIGIT_LOCUS7147</name>
</gene>
<dbReference type="GO" id="GO:0004792">
    <property type="term" value="F:thiosulfate-cyanide sulfurtransferase activity"/>
    <property type="evidence" value="ECO:0007669"/>
    <property type="project" value="TreeGrafter"/>
</dbReference>
<dbReference type="AlphaFoldDB" id="A0A9W4UGX8"/>
<evidence type="ECO:0000256" key="1">
    <source>
        <dbReference type="SAM" id="MobiDB-lite"/>
    </source>
</evidence>
<dbReference type="CDD" id="cd01519">
    <property type="entry name" value="RHOD_HSP67B2"/>
    <property type="match status" value="1"/>
</dbReference>
<dbReference type="SMART" id="SM00450">
    <property type="entry name" value="RHOD"/>
    <property type="match status" value="1"/>
</dbReference>
<dbReference type="SUPFAM" id="SSF52821">
    <property type="entry name" value="Rhodanese/Cell cycle control phosphatase"/>
    <property type="match status" value="1"/>
</dbReference>
<evidence type="ECO:0000313" key="3">
    <source>
        <dbReference type="EMBL" id="CAI6334093.1"/>
    </source>
</evidence>
<organism evidence="3 4">
    <name type="scientific">Periconia digitata</name>
    <dbReference type="NCBI Taxonomy" id="1303443"/>
    <lineage>
        <taxon>Eukaryota</taxon>
        <taxon>Fungi</taxon>
        <taxon>Dikarya</taxon>
        <taxon>Ascomycota</taxon>
        <taxon>Pezizomycotina</taxon>
        <taxon>Dothideomycetes</taxon>
        <taxon>Pleosporomycetidae</taxon>
        <taxon>Pleosporales</taxon>
        <taxon>Massarineae</taxon>
        <taxon>Periconiaceae</taxon>
        <taxon>Periconia</taxon>
    </lineage>
</organism>
<evidence type="ECO:0000259" key="2">
    <source>
        <dbReference type="PROSITE" id="PS50206"/>
    </source>
</evidence>
<proteinExistence type="predicted"/>
<accession>A0A9W4UGX8</accession>